<dbReference type="Proteomes" id="UP000199532">
    <property type="component" value="Unassembled WGS sequence"/>
</dbReference>
<dbReference type="AlphaFoldDB" id="A0A1H6Z342"/>
<keyword evidence="3" id="KW-1185">Reference proteome</keyword>
<keyword evidence="1" id="KW-0472">Membrane</keyword>
<gene>
    <name evidence="2" type="ORF">SAMN04487995_4851</name>
</gene>
<proteinExistence type="predicted"/>
<sequence>MDKKHIRLDDLKKETPFAVPDGYFENLPQIIQSRIPNEVARKPLIQWNWQRSAGLVAAMSFLLVMVWVTFPERQGSLGQEPLSSISDASIVTYLEDQNISYYDLSEHQVVQKAFDTDSTVMYYLDGLDEDFIRQQIIESGSASEKI</sequence>
<dbReference type="EMBL" id="FNXY01000008">
    <property type="protein sequence ID" value="SEJ47136.1"/>
    <property type="molecule type" value="Genomic_DNA"/>
</dbReference>
<evidence type="ECO:0000313" key="2">
    <source>
        <dbReference type="EMBL" id="SEJ47136.1"/>
    </source>
</evidence>
<reference evidence="2 3" key="1">
    <citation type="submission" date="2016-10" db="EMBL/GenBank/DDBJ databases">
        <authorList>
            <person name="de Groot N.N."/>
        </authorList>
    </citation>
    <scope>NUCLEOTIDE SEQUENCE [LARGE SCALE GENOMIC DNA]</scope>
    <source>
        <strain evidence="2 3">DSM 19938</strain>
    </source>
</reference>
<dbReference type="STRING" id="408657.SAMN04487995_4851"/>
<protein>
    <submittedName>
        <fullName evidence="2">Uncharacterized protein</fullName>
    </submittedName>
</protein>
<keyword evidence="1" id="KW-1133">Transmembrane helix</keyword>
<evidence type="ECO:0000313" key="3">
    <source>
        <dbReference type="Proteomes" id="UP000199532"/>
    </source>
</evidence>
<dbReference type="RefSeq" id="WP_090339174.1">
    <property type="nucleotide sequence ID" value="NZ_FNXY01000008.1"/>
</dbReference>
<feature type="transmembrane region" description="Helical" evidence="1">
    <location>
        <begin position="52"/>
        <end position="70"/>
    </location>
</feature>
<accession>A0A1H6Z342</accession>
<organism evidence="2 3">
    <name type="scientific">Dyadobacter koreensis</name>
    <dbReference type="NCBI Taxonomy" id="408657"/>
    <lineage>
        <taxon>Bacteria</taxon>
        <taxon>Pseudomonadati</taxon>
        <taxon>Bacteroidota</taxon>
        <taxon>Cytophagia</taxon>
        <taxon>Cytophagales</taxon>
        <taxon>Spirosomataceae</taxon>
        <taxon>Dyadobacter</taxon>
    </lineage>
</organism>
<evidence type="ECO:0000256" key="1">
    <source>
        <dbReference type="SAM" id="Phobius"/>
    </source>
</evidence>
<dbReference type="OrthoDB" id="893763at2"/>
<name>A0A1H6Z342_9BACT</name>
<keyword evidence="1" id="KW-0812">Transmembrane</keyword>